<evidence type="ECO:0000259" key="4">
    <source>
        <dbReference type="Pfam" id="PF17853"/>
    </source>
</evidence>
<sequence length="406" mass="43300">MDTRPGADGPPAVRDVAAALLGNIAPLAEDMLDHLARHIPEIAADPDLRGLTLGSCSSNLEAVLSMVRLGIDAAAAEAPVTALEHARAMASRGHSLDVMLRFYRLGHQYFTGKFAEALTTHVPDPAEALRLFLEVERFGFGYIDRISTLVSSEYLAELDRRQNRDRAERTDVVRALLAGERIDLRAAEAVLGHPLTGGQLAFVCWTADAGIDLPGTAQRVAKGLGADRALVITAGPRTVWGWTVAPRGATVPAPSPGPEVHLAVGTVQPGPAGFRVSHLQALRARRIAELAERAAPSTTSYRDVALADVMSQDLDALRAYVAAELGELARDDSKSRAERAALLAFLTAQGSLKAAAEALGVHRNTVLQRVRRAEQRLGGPRPSRRAEVHAALYACDVLGASIFRNG</sequence>
<feature type="domain" description="PucR C-terminal helix-turn-helix" evidence="2">
    <location>
        <begin position="341"/>
        <end position="393"/>
    </location>
</feature>
<evidence type="ECO:0008006" key="7">
    <source>
        <dbReference type="Google" id="ProtNLM"/>
    </source>
</evidence>
<dbReference type="Pfam" id="PF13556">
    <property type="entry name" value="HTH_30"/>
    <property type="match status" value="1"/>
</dbReference>
<dbReference type="AlphaFoldDB" id="A0A1W9Z1D0"/>
<comment type="similarity">
    <text evidence="1">Belongs to the CdaR family.</text>
</comment>
<dbReference type="Gene3D" id="1.10.10.2840">
    <property type="entry name" value="PucR C-terminal helix-turn-helix domain"/>
    <property type="match status" value="1"/>
</dbReference>
<evidence type="ECO:0000313" key="5">
    <source>
        <dbReference type="EMBL" id="ORA06104.1"/>
    </source>
</evidence>
<proteinExistence type="inferred from homology"/>
<dbReference type="STRING" id="564198.BST17_07175"/>
<protein>
    <recommendedName>
        <fullName evidence="7">PucR family transcriptional regulator</fullName>
    </recommendedName>
</protein>
<dbReference type="RefSeq" id="WP_234807567.1">
    <property type="nucleotide sequence ID" value="NZ_JACKVM010000008.1"/>
</dbReference>
<comment type="caution">
    <text evidence="5">The sequence shown here is derived from an EMBL/GenBank/DDBJ whole genome shotgun (WGS) entry which is preliminary data.</text>
</comment>
<dbReference type="EMBL" id="MVHJ01000004">
    <property type="protein sequence ID" value="ORA06104.1"/>
    <property type="molecule type" value="Genomic_DNA"/>
</dbReference>
<reference evidence="5 6" key="1">
    <citation type="submission" date="2017-02" db="EMBL/GenBank/DDBJ databases">
        <title>The new phylogeny of genus Mycobacterium.</title>
        <authorList>
            <person name="Tortoli E."/>
            <person name="Trovato A."/>
            <person name="Cirillo D.M."/>
        </authorList>
    </citation>
    <scope>NUCLEOTIDE SEQUENCE [LARGE SCALE GENOMIC DNA]</scope>
    <source>
        <strain evidence="5 6">DSM 45578</strain>
    </source>
</reference>
<dbReference type="PANTHER" id="PTHR33744">
    <property type="entry name" value="CARBOHYDRATE DIACID REGULATOR"/>
    <property type="match status" value="1"/>
</dbReference>
<feature type="domain" description="RsbT co-antagonist protein RsbRD N-terminal" evidence="3">
    <location>
        <begin position="27"/>
        <end position="169"/>
    </location>
</feature>
<dbReference type="InterPro" id="IPR042070">
    <property type="entry name" value="PucR_C-HTH_sf"/>
</dbReference>
<dbReference type="InterPro" id="IPR025736">
    <property type="entry name" value="PucR_C-HTH_dom"/>
</dbReference>
<keyword evidence="6" id="KW-1185">Reference proteome</keyword>
<accession>A0A1W9Z1D0</accession>
<dbReference type="InterPro" id="IPR041522">
    <property type="entry name" value="CdaR_GGDEF"/>
</dbReference>
<feature type="domain" description="CdaR GGDEF-like" evidence="4">
    <location>
        <begin position="183"/>
        <end position="287"/>
    </location>
</feature>
<dbReference type="InterPro" id="IPR025751">
    <property type="entry name" value="RsbRD_N_dom"/>
</dbReference>
<evidence type="ECO:0000259" key="3">
    <source>
        <dbReference type="Pfam" id="PF14361"/>
    </source>
</evidence>
<dbReference type="PANTHER" id="PTHR33744:SF1">
    <property type="entry name" value="DNA-BINDING TRANSCRIPTIONAL ACTIVATOR ADER"/>
    <property type="match status" value="1"/>
</dbReference>
<evidence type="ECO:0000313" key="6">
    <source>
        <dbReference type="Proteomes" id="UP000192366"/>
    </source>
</evidence>
<dbReference type="Pfam" id="PF14361">
    <property type="entry name" value="RsbRD_N"/>
    <property type="match status" value="1"/>
</dbReference>
<dbReference type="Pfam" id="PF17853">
    <property type="entry name" value="GGDEF_2"/>
    <property type="match status" value="1"/>
</dbReference>
<dbReference type="InterPro" id="IPR051448">
    <property type="entry name" value="CdaR-like_regulators"/>
</dbReference>
<organism evidence="5 6">
    <name type="scientific">Mycolicibacterium bacteremicum</name>
    <name type="common">Mycobacterium bacteremicum</name>
    <dbReference type="NCBI Taxonomy" id="564198"/>
    <lineage>
        <taxon>Bacteria</taxon>
        <taxon>Bacillati</taxon>
        <taxon>Actinomycetota</taxon>
        <taxon>Actinomycetes</taxon>
        <taxon>Mycobacteriales</taxon>
        <taxon>Mycobacteriaceae</taxon>
        <taxon>Mycolicibacterium</taxon>
    </lineage>
</organism>
<dbReference type="Proteomes" id="UP000192366">
    <property type="component" value="Unassembled WGS sequence"/>
</dbReference>
<gene>
    <name evidence="5" type="ORF">BST17_07175</name>
</gene>
<evidence type="ECO:0000259" key="2">
    <source>
        <dbReference type="Pfam" id="PF13556"/>
    </source>
</evidence>
<name>A0A1W9Z1D0_MYCBA</name>
<evidence type="ECO:0000256" key="1">
    <source>
        <dbReference type="ARBA" id="ARBA00006754"/>
    </source>
</evidence>